<protein>
    <submittedName>
        <fullName evidence="3">Alpha/beta hydrolase</fullName>
    </submittedName>
</protein>
<keyword evidence="3" id="KW-0378">Hydrolase</keyword>
<dbReference type="GO" id="GO:0016787">
    <property type="term" value="F:hydrolase activity"/>
    <property type="evidence" value="ECO:0007669"/>
    <property type="project" value="UniProtKB-KW"/>
</dbReference>
<feature type="signal peptide" evidence="1">
    <location>
        <begin position="1"/>
        <end position="24"/>
    </location>
</feature>
<evidence type="ECO:0000256" key="1">
    <source>
        <dbReference type="SAM" id="SignalP"/>
    </source>
</evidence>
<reference evidence="3 4" key="1">
    <citation type="journal article" date="2021" name="Microorganisms">
        <title>Acidisoma silvae sp. nov. and Acidisomacellulosilytica sp. nov., Two Acidophilic Bacteria Isolated from Decaying Wood, Hydrolyzing Cellulose and Producing Poly-3-hydroxybutyrate.</title>
        <authorList>
            <person name="Mieszkin S."/>
            <person name="Pouder E."/>
            <person name="Uroz S."/>
            <person name="Simon-Colin C."/>
            <person name="Alain K."/>
        </authorList>
    </citation>
    <scope>NUCLEOTIDE SEQUENCE [LARGE SCALE GENOMIC DNA]</scope>
    <source>
        <strain evidence="3 4">HW T5.17</strain>
    </source>
</reference>
<proteinExistence type="predicted"/>
<keyword evidence="1" id="KW-0732">Signal</keyword>
<sequence>MKSLKIGAVFAALVAMGTPIAASAATAHNVVLVPGAFTNKHSWDKVAHLLRAKGFKVTEVDIPLTSLDNDVAATRAVLAAQKGPTVLVGHSWGGVVIGEAGDSPKVKALVYVAAFAPDKGETLQKLSAGGPPTEGLKAVRPDPDAQGFLYIDPAAYAHVFVGDVPAAEGEALAKGQKPISGAAFGAPAIVAAWHLKPTYYAISANDMMLSPQAEAFFAQRMKATTVTIPSSHASPVSHPDEIAALIEQAAEGK</sequence>
<dbReference type="InterPro" id="IPR052897">
    <property type="entry name" value="Sec-Metab_Biosynth_Hydrolase"/>
</dbReference>
<dbReference type="Gene3D" id="3.40.50.1820">
    <property type="entry name" value="alpha/beta hydrolase"/>
    <property type="match status" value="1"/>
</dbReference>
<gene>
    <name evidence="3" type="ORF">ACELLULO517_22210</name>
</gene>
<dbReference type="RefSeq" id="WP_227309636.1">
    <property type="nucleotide sequence ID" value="NZ_JAESVA010000010.1"/>
</dbReference>
<name>A0A964E6F4_9PROT</name>
<evidence type="ECO:0000313" key="3">
    <source>
        <dbReference type="EMBL" id="MCB8882978.1"/>
    </source>
</evidence>
<evidence type="ECO:0000313" key="4">
    <source>
        <dbReference type="Proteomes" id="UP000721844"/>
    </source>
</evidence>
<feature type="chain" id="PRO_5036917001" evidence="1">
    <location>
        <begin position="25"/>
        <end position="253"/>
    </location>
</feature>
<feature type="domain" description="AB hydrolase-1" evidence="2">
    <location>
        <begin position="30"/>
        <end position="244"/>
    </location>
</feature>
<dbReference type="EMBL" id="JAESVA010000010">
    <property type="protein sequence ID" value="MCB8882978.1"/>
    <property type="molecule type" value="Genomic_DNA"/>
</dbReference>
<dbReference type="AlphaFoldDB" id="A0A964E6F4"/>
<dbReference type="InterPro" id="IPR029058">
    <property type="entry name" value="AB_hydrolase_fold"/>
</dbReference>
<dbReference type="PANTHER" id="PTHR37017:SF11">
    <property type="entry name" value="ESTERASE_LIPASE_THIOESTERASE DOMAIN-CONTAINING PROTEIN"/>
    <property type="match status" value="1"/>
</dbReference>
<accession>A0A964E6F4</accession>
<dbReference type="Proteomes" id="UP000721844">
    <property type="component" value="Unassembled WGS sequence"/>
</dbReference>
<organism evidence="3 4">
    <name type="scientific">Acidisoma cellulosilyticum</name>
    <dbReference type="NCBI Taxonomy" id="2802395"/>
    <lineage>
        <taxon>Bacteria</taxon>
        <taxon>Pseudomonadati</taxon>
        <taxon>Pseudomonadota</taxon>
        <taxon>Alphaproteobacteria</taxon>
        <taxon>Acetobacterales</taxon>
        <taxon>Acidocellaceae</taxon>
        <taxon>Acidisoma</taxon>
    </lineage>
</organism>
<dbReference type="PANTHER" id="PTHR37017">
    <property type="entry name" value="AB HYDROLASE-1 DOMAIN-CONTAINING PROTEIN-RELATED"/>
    <property type="match status" value="1"/>
</dbReference>
<keyword evidence="4" id="KW-1185">Reference proteome</keyword>
<comment type="caution">
    <text evidence="3">The sequence shown here is derived from an EMBL/GenBank/DDBJ whole genome shotgun (WGS) entry which is preliminary data.</text>
</comment>
<dbReference type="InterPro" id="IPR000073">
    <property type="entry name" value="AB_hydrolase_1"/>
</dbReference>
<dbReference type="SUPFAM" id="SSF53474">
    <property type="entry name" value="alpha/beta-Hydrolases"/>
    <property type="match status" value="1"/>
</dbReference>
<dbReference type="Pfam" id="PF12697">
    <property type="entry name" value="Abhydrolase_6"/>
    <property type="match status" value="1"/>
</dbReference>
<evidence type="ECO:0000259" key="2">
    <source>
        <dbReference type="Pfam" id="PF12697"/>
    </source>
</evidence>